<organism evidence="1 2">
    <name type="scientific">Alligator mississippiensis</name>
    <name type="common">American alligator</name>
    <dbReference type="NCBI Taxonomy" id="8496"/>
    <lineage>
        <taxon>Eukaryota</taxon>
        <taxon>Metazoa</taxon>
        <taxon>Chordata</taxon>
        <taxon>Craniata</taxon>
        <taxon>Vertebrata</taxon>
        <taxon>Euteleostomi</taxon>
        <taxon>Archelosauria</taxon>
        <taxon>Archosauria</taxon>
        <taxon>Crocodylia</taxon>
        <taxon>Alligatoridae</taxon>
        <taxon>Alligatorinae</taxon>
        <taxon>Alligator</taxon>
    </lineage>
</organism>
<comment type="caution">
    <text evidence="1">The sequence shown here is derived from an EMBL/GenBank/DDBJ whole genome shotgun (WGS) entry which is preliminary data.</text>
</comment>
<sequence length="84" mass="9638">MADILLFLWAKYMSQICKLVTDMESKTTCLSTGPVTMSNYKKIQETVRLRNITLPVDLLPGDTCQAVREHIDHKDLCKDHEDLN</sequence>
<dbReference type="AlphaFoldDB" id="A0A151NTA9"/>
<reference evidence="1 2" key="1">
    <citation type="journal article" date="2012" name="Genome Biol.">
        <title>Sequencing three crocodilian genomes to illuminate the evolution of archosaurs and amniotes.</title>
        <authorList>
            <person name="St John J.A."/>
            <person name="Braun E.L."/>
            <person name="Isberg S.R."/>
            <person name="Miles L.G."/>
            <person name="Chong A.Y."/>
            <person name="Gongora J."/>
            <person name="Dalzell P."/>
            <person name="Moran C."/>
            <person name="Bed'hom B."/>
            <person name="Abzhanov A."/>
            <person name="Burgess S.C."/>
            <person name="Cooksey A.M."/>
            <person name="Castoe T.A."/>
            <person name="Crawford N.G."/>
            <person name="Densmore L.D."/>
            <person name="Drew J.C."/>
            <person name="Edwards S.V."/>
            <person name="Faircloth B.C."/>
            <person name="Fujita M.K."/>
            <person name="Greenwold M.J."/>
            <person name="Hoffmann F.G."/>
            <person name="Howard J.M."/>
            <person name="Iguchi T."/>
            <person name="Janes D.E."/>
            <person name="Khan S.Y."/>
            <person name="Kohno S."/>
            <person name="de Koning A.J."/>
            <person name="Lance S.L."/>
            <person name="McCarthy F.M."/>
            <person name="McCormack J.E."/>
            <person name="Merchant M.E."/>
            <person name="Peterson D.G."/>
            <person name="Pollock D.D."/>
            <person name="Pourmand N."/>
            <person name="Raney B.J."/>
            <person name="Roessler K.A."/>
            <person name="Sanford J.R."/>
            <person name="Sawyer R.H."/>
            <person name="Schmidt C.J."/>
            <person name="Triplett E.W."/>
            <person name="Tuberville T.D."/>
            <person name="Venegas-Anaya M."/>
            <person name="Howard J.T."/>
            <person name="Jarvis E.D."/>
            <person name="Guillette L.J.Jr."/>
            <person name="Glenn T.C."/>
            <person name="Green R.E."/>
            <person name="Ray D.A."/>
        </authorList>
    </citation>
    <scope>NUCLEOTIDE SEQUENCE [LARGE SCALE GENOMIC DNA]</scope>
    <source>
        <strain evidence="1">KSC_2009_1</strain>
    </source>
</reference>
<proteinExistence type="predicted"/>
<evidence type="ECO:0000313" key="2">
    <source>
        <dbReference type="Proteomes" id="UP000050525"/>
    </source>
</evidence>
<keyword evidence="2" id="KW-1185">Reference proteome</keyword>
<accession>A0A151NTA9</accession>
<dbReference type="Proteomes" id="UP000050525">
    <property type="component" value="Unassembled WGS sequence"/>
</dbReference>
<name>A0A151NTA9_ALLMI</name>
<protein>
    <submittedName>
        <fullName evidence="1">Uncharacterized protein</fullName>
    </submittedName>
</protein>
<dbReference type="EMBL" id="AKHW03002077">
    <property type="protein sequence ID" value="KYO40121.1"/>
    <property type="molecule type" value="Genomic_DNA"/>
</dbReference>
<gene>
    <name evidence="1" type="ORF">Y1Q_0013308</name>
</gene>
<evidence type="ECO:0000313" key="1">
    <source>
        <dbReference type="EMBL" id="KYO40121.1"/>
    </source>
</evidence>